<dbReference type="KEGG" id="fgl:EM308_13750"/>
<protein>
    <submittedName>
        <fullName evidence="2">Metallophosphoesterase</fullName>
    </submittedName>
</protein>
<sequence length="208" mass="24122">MNLTLISDTHFQHEKLYLPGGDMLIHSGDLCKYGTEDEVVVFLEWFEKQAYTHKIFIAGNHDWFFEIYDKTYIDKILPPSIYYLNDSGIEIDGFKIWGSPIQPEFCDWAFNRKKGAEINKHWKLIPKNTDILITHGPPFCILDQTNRNYNAGCEMLLKKVKQIKPKVHVFGHIHEAYGMLEKDKTIFVNASSVNSNYQLVNAPIVLQI</sequence>
<organism evidence="2 3">
    <name type="scientific">Flavobacterium gilvum</name>
    <dbReference type="NCBI Taxonomy" id="1492737"/>
    <lineage>
        <taxon>Bacteria</taxon>
        <taxon>Pseudomonadati</taxon>
        <taxon>Bacteroidota</taxon>
        <taxon>Flavobacteriia</taxon>
        <taxon>Flavobacteriales</taxon>
        <taxon>Flavobacteriaceae</taxon>
        <taxon>Flavobacterium</taxon>
    </lineage>
</organism>
<dbReference type="Proteomes" id="UP000175968">
    <property type="component" value="Chromosome"/>
</dbReference>
<dbReference type="Gene3D" id="3.60.21.10">
    <property type="match status" value="1"/>
</dbReference>
<dbReference type="Pfam" id="PF00149">
    <property type="entry name" value="Metallophos"/>
    <property type="match status" value="1"/>
</dbReference>
<dbReference type="InterPro" id="IPR051693">
    <property type="entry name" value="UPF0046_metallophosphoest"/>
</dbReference>
<name>A0AAC9I7V8_9FLAO</name>
<dbReference type="GO" id="GO:0016787">
    <property type="term" value="F:hydrolase activity"/>
    <property type="evidence" value="ECO:0007669"/>
    <property type="project" value="InterPro"/>
</dbReference>
<reference evidence="2 3" key="1">
    <citation type="submission" date="2016-10" db="EMBL/GenBank/DDBJ databases">
        <title>Flavobacterium gilvum sp. nov., isolated from stream water.</title>
        <authorList>
            <person name="Shin S.-K."/>
            <person name="Cho Y.-J."/>
            <person name="Yi H."/>
        </authorList>
    </citation>
    <scope>NUCLEOTIDE SEQUENCE [LARGE SCALE GENOMIC DNA]</scope>
    <source>
        <strain evidence="2 3">EM1308</strain>
    </source>
</reference>
<evidence type="ECO:0000313" key="2">
    <source>
        <dbReference type="EMBL" id="AOW10478.1"/>
    </source>
</evidence>
<dbReference type="InterPro" id="IPR029052">
    <property type="entry name" value="Metallo-depent_PP-like"/>
</dbReference>
<evidence type="ECO:0000259" key="1">
    <source>
        <dbReference type="Pfam" id="PF00149"/>
    </source>
</evidence>
<dbReference type="RefSeq" id="WP_035632938.1">
    <property type="nucleotide sequence ID" value="NZ_CP017479.1"/>
</dbReference>
<dbReference type="CDD" id="cd07379">
    <property type="entry name" value="MPP_239FB"/>
    <property type="match status" value="1"/>
</dbReference>
<keyword evidence="3" id="KW-1185">Reference proteome</keyword>
<dbReference type="SUPFAM" id="SSF56300">
    <property type="entry name" value="Metallo-dependent phosphatases"/>
    <property type="match status" value="1"/>
</dbReference>
<dbReference type="PANTHER" id="PTHR12905:SF0">
    <property type="entry name" value="CALCINEURIN-LIKE PHOSPHOESTERASE DOMAIN-CONTAINING PROTEIN"/>
    <property type="match status" value="1"/>
</dbReference>
<dbReference type="PANTHER" id="PTHR12905">
    <property type="entry name" value="METALLOPHOSPHOESTERASE"/>
    <property type="match status" value="1"/>
</dbReference>
<dbReference type="InterPro" id="IPR004843">
    <property type="entry name" value="Calcineurin-like_PHP"/>
</dbReference>
<gene>
    <name evidence="2" type="ORF">EM308_13750</name>
</gene>
<evidence type="ECO:0000313" key="3">
    <source>
        <dbReference type="Proteomes" id="UP000175968"/>
    </source>
</evidence>
<dbReference type="EMBL" id="CP017479">
    <property type="protein sequence ID" value="AOW10478.1"/>
    <property type="molecule type" value="Genomic_DNA"/>
</dbReference>
<dbReference type="AlphaFoldDB" id="A0AAC9I7V8"/>
<accession>A0AAC9I7V8</accession>
<feature type="domain" description="Calcineurin-like phosphoesterase" evidence="1">
    <location>
        <begin position="1"/>
        <end position="175"/>
    </location>
</feature>
<proteinExistence type="predicted"/>